<accession>A0A8S9JEP6</accession>
<reference evidence="1" key="1">
    <citation type="submission" date="2019-12" db="EMBL/GenBank/DDBJ databases">
        <title>Genome sequencing and annotation of Brassica cretica.</title>
        <authorList>
            <person name="Studholme D.J."/>
            <person name="Sarris P.F."/>
        </authorList>
    </citation>
    <scope>NUCLEOTIDE SEQUENCE</scope>
    <source>
        <strain evidence="1">PFS-001/15</strain>
        <tissue evidence="1">Leaf</tissue>
    </source>
</reference>
<dbReference type="EMBL" id="QGKW02001660">
    <property type="protein sequence ID" value="KAF2580485.1"/>
    <property type="molecule type" value="Genomic_DNA"/>
</dbReference>
<evidence type="ECO:0000313" key="1">
    <source>
        <dbReference type="EMBL" id="KAF2580485.1"/>
    </source>
</evidence>
<protein>
    <submittedName>
        <fullName evidence="1">Uncharacterized protein</fullName>
    </submittedName>
</protein>
<evidence type="ECO:0000313" key="2">
    <source>
        <dbReference type="Proteomes" id="UP000712281"/>
    </source>
</evidence>
<gene>
    <name evidence="1" type="ORF">F2Q68_00003993</name>
</gene>
<organism evidence="1 2">
    <name type="scientific">Brassica cretica</name>
    <name type="common">Mustard</name>
    <dbReference type="NCBI Taxonomy" id="69181"/>
    <lineage>
        <taxon>Eukaryota</taxon>
        <taxon>Viridiplantae</taxon>
        <taxon>Streptophyta</taxon>
        <taxon>Embryophyta</taxon>
        <taxon>Tracheophyta</taxon>
        <taxon>Spermatophyta</taxon>
        <taxon>Magnoliopsida</taxon>
        <taxon>eudicotyledons</taxon>
        <taxon>Gunneridae</taxon>
        <taxon>Pentapetalae</taxon>
        <taxon>rosids</taxon>
        <taxon>malvids</taxon>
        <taxon>Brassicales</taxon>
        <taxon>Brassicaceae</taxon>
        <taxon>Brassiceae</taxon>
        <taxon>Brassica</taxon>
    </lineage>
</organism>
<name>A0A8S9JEP6_BRACR</name>
<comment type="caution">
    <text evidence="1">The sequence shown here is derived from an EMBL/GenBank/DDBJ whole genome shotgun (WGS) entry which is preliminary data.</text>
</comment>
<dbReference type="AlphaFoldDB" id="A0A8S9JEP6"/>
<proteinExistence type="predicted"/>
<sequence>MINHHFYSAKLLNLSSVKTRYRHTELDAHGGTSFLELSGAHGGVVAGGAVQRRVCRERGVGSSTSNLLLCSGFCSSKLDDLGCRSVVDLFHRLFLGFATSEDKVSNYCSVLWVDLLQLCSILWSFSSLSDGATSRRVDSCLVSGVALGSSEFWVVSLRNLDAASTGSGVLGTAVGDDTCSAFVAGLFGFVLKEAVGIAGLNF</sequence>
<dbReference type="Proteomes" id="UP000712281">
    <property type="component" value="Unassembled WGS sequence"/>
</dbReference>